<evidence type="ECO:0000313" key="1">
    <source>
        <dbReference type="EMBL" id="CAE7488840.1"/>
    </source>
</evidence>
<gene>
    <name evidence="1" type="ORF">SNAT2548_LOCUS27415</name>
</gene>
<dbReference type="Proteomes" id="UP000604046">
    <property type="component" value="Unassembled WGS sequence"/>
</dbReference>
<protein>
    <submittedName>
        <fullName evidence="1">Uncharacterized protein</fullName>
    </submittedName>
</protein>
<proteinExistence type="predicted"/>
<reference evidence="1" key="1">
    <citation type="submission" date="2021-02" db="EMBL/GenBank/DDBJ databases">
        <authorList>
            <person name="Dougan E. K."/>
            <person name="Rhodes N."/>
            <person name="Thang M."/>
            <person name="Chan C."/>
        </authorList>
    </citation>
    <scope>NUCLEOTIDE SEQUENCE</scope>
</reference>
<dbReference type="AlphaFoldDB" id="A0A812SRF9"/>
<organism evidence="1 2">
    <name type="scientific">Symbiodinium natans</name>
    <dbReference type="NCBI Taxonomy" id="878477"/>
    <lineage>
        <taxon>Eukaryota</taxon>
        <taxon>Sar</taxon>
        <taxon>Alveolata</taxon>
        <taxon>Dinophyceae</taxon>
        <taxon>Suessiales</taxon>
        <taxon>Symbiodiniaceae</taxon>
        <taxon>Symbiodinium</taxon>
    </lineage>
</organism>
<accession>A0A812SRF9</accession>
<evidence type="ECO:0000313" key="2">
    <source>
        <dbReference type="Proteomes" id="UP000604046"/>
    </source>
</evidence>
<keyword evidence="2" id="KW-1185">Reference proteome</keyword>
<dbReference type="EMBL" id="CAJNDS010002468">
    <property type="protein sequence ID" value="CAE7488840.1"/>
    <property type="molecule type" value="Genomic_DNA"/>
</dbReference>
<sequence>MDSVLESIMQASASMLQDAGSDKERVKVILTTAAADILEHLGLSEPATNVIDYVRDLKKGLQVGRIRADYVVKAACDELRAQSKKRKADSLSQSTLDIFLRCQKPRCEEPAESPLLSDTSSWDESCPSALPCVEDNIEQVDGEDVGEHYRSNAKSMLLKVRACLQQGDIHTALALLDSLSSHVGYVGDEFMECLLVTISGHSSCCKPMAPASEQTCSEHTKGLTQLLMERPARERESVGARHACVTPSTCANLTSLHGIPEHDLLTSRKCIASNTSAVDPARWNRLLKPTAAGRTPSLQEILGLAARFPEPPARPLYSHVSEVKRLLAQDGFTTIGVLIKPQGLSGSVAIYLKSAKVIIQGKTVEAKAAMESLISRWTDPWPVGGPAAKRIGAAWANIPSPQEARSLQCLG</sequence>
<name>A0A812SRF9_9DINO</name>
<comment type="caution">
    <text evidence="1">The sequence shown here is derived from an EMBL/GenBank/DDBJ whole genome shotgun (WGS) entry which is preliminary data.</text>
</comment>